<dbReference type="AlphaFoldDB" id="A0A0P9DA81"/>
<gene>
    <name evidence="2" type="ORF">SE17_32410</name>
</gene>
<keyword evidence="3" id="KW-1185">Reference proteome</keyword>
<organism evidence="2 3">
    <name type="scientific">Kouleothrix aurantiaca</name>
    <dbReference type="NCBI Taxonomy" id="186479"/>
    <lineage>
        <taxon>Bacteria</taxon>
        <taxon>Bacillati</taxon>
        <taxon>Chloroflexota</taxon>
        <taxon>Chloroflexia</taxon>
        <taxon>Chloroflexales</taxon>
        <taxon>Roseiflexineae</taxon>
        <taxon>Roseiflexaceae</taxon>
        <taxon>Kouleothrix</taxon>
    </lineage>
</organism>
<comment type="caution">
    <text evidence="2">The sequence shown here is derived from an EMBL/GenBank/DDBJ whole genome shotgun (WGS) entry which is preliminary data.</text>
</comment>
<feature type="chain" id="PRO_5006156146" description="Imelysin-like domain-containing protein" evidence="1">
    <location>
        <begin position="24"/>
        <end position="226"/>
    </location>
</feature>
<evidence type="ECO:0008006" key="4">
    <source>
        <dbReference type="Google" id="ProtNLM"/>
    </source>
</evidence>
<dbReference type="EMBL" id="LJCR01001945">
    <property type="protein sequence ID" value="KPV49478.1"/>
    <property type="molecule type" value="Genomic_DNA"/>
</dbReference>
<proteinExistence type="predicted"/>
<feature type="signal peptide" evidence="1">
    <location>
        <begin position="1"/>
        <end position="23"/>
    </location>
</feature>
<evidence type="ECO:0000313" key="3">
    <source>
        <dbReference type="Proteomes" id="UP000050509"/>
    </source>
</evidence>
<keyword evidence="1" id="KW-0732">Signal</keyword>
<dbReference type="Proteomes" id="UP000050509">
    <property type="component" value="Unassembled WGS sequence"/>
</dbReference>
<reference evidence="2 3" key="1">
    <citation type="submission" date="2015-09" db="EMBL/GenBank/DDBJ databases">
        <title>Draft genome sequence of Kouleothrix aurantiaca JCM 19913.</title>
        <authorList>
            <person name="Hemp J."/>
        </authorList>
    </citation>
    <scope>NUCLEOTIDE SEQUENCE [LARGE SCALE GENOMIC DNA]</scope>
    <source>
        <strain evidence="2 3">COM-B</strain>
    </source>
</reference>
<protein>
    <recommendedName>
        <fullName evidence="4">Imelysin-like domain-containing protein</fullName>
    </recommendedName>
</protein>
<accession>A0A0P9DA81</accession>
<sequence length="226" mass="23217">MRRLPLILLALVLLLAYAPITSAATIAPAQAAETVRAELVRAQLALASDPARAQRALDAAQSAYAGTLAGPFGSTLPAIDERARAGFAAAQSALETADAPAFAAARASTWAALLAGGYGMVEHALAANDAASAQSWLPLREFRHATRFSRPDSDATLAVAAAAAGTRPAAEALDAVRADLLDTYQARLTEAMHDLSTADAQGFATRRSEAAALADGYFAILAPAYA</sequence>
<name>A0A0P9DA81_9CHLR</name>
<feature type="non-terminal residue" evidence="2">
    <location>
        <position position="226"/>
    </location>
</feature>
<evidence type="ECO:0000313" key="2">
    <source>
        <dbReference type="EMBL" id="KPV49478.1"/>
    </source>
</evidence>
<evidence type="ECO:0000256" key="1">
    <source>
        <dbReference type="SAM" id="SignalP"/>
    </source>
</evidence>